<name>A0A251TU28_HELAN</name>
<dbReference type="AlphaFoldDB" id="A0A251TU28"/>
<keyword evidence="3" id="KW-1185">Reference proteome</keyword>
<reference evidence="1 3" key="1">
    <citation type="journal article" date="2017" name="Nature">
        <title>The sunflower genome provides insights into oil metabolism, flowering and Asterid evolution.</title>
        <authorList>
            <person name="Badouin H."/>
            <person name="Gouzy J."/>
            <person name="Grassa C.J."/>
            <person name="Murat F."/>
            <person name="Staton S.E."/>
            <person name="Cottret L."/>
            <person name="Lelandais-Briere C."/>
            <person name="Owens G.L."/>
            <person name="Carrere S."/>
            <person name="Mayjonade B."/>
            <person name="Legrand L."/>
            <person name="Gill N."/>
            <person name="Kane N.C."/>
            <person name="Bowers J.E."/>
            <person name="Hubner S."/>
            <person name="Bellec A."/>
            <person name="Berard A."/>
            <person name="Berges H."/>
            <person name="Blanchet N."/>
            <person name="Boniface M.C."/>
            <person name="Brunel D."/>
            <person name="Catrice O."/>
            <person name="Chaidir N."/>
            <person name="Claudel C."/>
            <person name="Donnadieu C."/>
            <person name="Faraut T."/>
            <person name="Fievet G."/>
            <person name="Helmstetter N."/>
            <person name="King M."/>
            <person name="Knapp S.J."/>
            <person name="Lai Z."/>
            <person name="Le Paslier M.C."/>
            <person name="Lippi Y."/>
            <person name="Lorenzon L."/>
            <person name="Mandel J.R."/>
            <person name="Marage G."/>
            <person name="Marchand G."/>
            <person name="Marquand E."/>
            <person name="Bret-Mestries E."/>
            <person name="Morien E."/>
            <person name="Nambeesan S."/>
            <person name="Nguyen T."/>
            <person name="Pegot-Espagnet P."/>
            <person name="Pouilly N."/>
            <person name="Raftis F."/>
            <person name="Sallet E."/>
            <person name="Schiex T."/>
            <person name="Thomas J."/>
            <person name="Vandecasteele C."/>
            <person name="Vares D."/>
            <person name="Vear F."/>
            <person name="Vautrin S."/>
            <person name="Crespi M."/>
            <person name="Mangin B."/>
            <person name="Burke J.M."/>
            <person name="Salse J."/>
            <person name="Munos S."/>
            <person name="Vincourt P."/>
            <person name="Rieseberg L.H."/>
            <person name="Langlade N.B."/>
        </authorList>
    </citation>
    <scope>NUCLEOTIDE SEQUENCE [LARGE SCALE GENOMIC DNA]</scope>
    <source>
        <strain evidence="3">cv. SF193</strain>
        <tissue evidence="1">Leaves</tissue>
    </source>
</reference>
<sequence>MMCSCKIIFKSPTHSRINSIPPQNPQNKYYLKENLHRESKALHSQSTLHTQHSHAFHSHYKIPQITLNRSRVLPLQNAIHFFNNTRLQINLAVFSTFSCSNCCDSIDLKSAS</sequence>
<accession>A0A251TU28</accession>
<reference evidence="1" key="3">
    <citation type="submission" date="2020-06" db="EMBL/GenBank/DDBJ databases">
        <title>Helianthus annuus Genome sequencing and assembly Release 2.</title>
        <authorList>
            <person name="Gouzy J."/>
            <person name="Langlade N."/>
            <person name="Munos S."/>
        </authorList>
    </citation>
    <scope>NUCLEOTIDE SEQUENCE</scope>
    <source>
        <tissue evidence="1">Leaves</tissue>
    </source>
</reference>
<proteinExistence type="predicted"/>
<organism evidence="2 3">
    <name type="scientific">Helianthus annuus</name>
    <name type="common">Common sunflower</name>
    <dbReference type="NCBI Taxonomy" id="4232"/>
    <lineage>
        <taxon>Eukaryota</taxon>
        <taxon>Viridiplantae</taxon>
        <taxon>Streptophyta</taxon>
        <taxon>Embryophyta</taxon>
        <taxon>Tracheophyta</taxon>
        <taxon>Spermatophyta</taxon>
        <taxon>Magnoliopsida</taxon>
        <taxon>eudicotyledons</taxon>
        <taxon>Gunneridae</taxon>
        <taxon>Pentapetalae</taxon>
        <taxon>asterids</taxon>
        <taxon>campanulids</taxon>
        <taxon>Asterales</taxon>
        <taxon>Asteraceae</taxon>
        <taxon>Asteroideae</taxon>
        <taxon>Heliantheae alliance</taxon>
        <taxon>Heliantheae</taxon>
        <taxon>Helianthus</taxon>
    </lineage>
</organism>
<gene>
    <name evidence="2" type="ORF">HannXRQ_Chr09g0249101</name>
    <name evidence="1" type="ORF">HanXRQr2_Chr09g0375801</name>
</gene>
<reference evidence="2" key="2">
    <citation type="submission" date="2017-02" db="EMBL/GenBank/DDBJ databases">
        <title>Sunflower complete genome.</title>
        <authorList>
            <person name="Langlade N."/>
            <person name="Munos S."/>
        </authorList>
    </citation>
    <scope>NUCLEOTIDE SEQUENCE [LARGE SCALE GENOMIC DNA]</scope>
    <source>
        <tissue evidence="2">Leaves</tissue>
    </source>
</reference>
<dbReference type="InParanoid" id="A0A251TU28"/>
<evidence type="ECO:0000313" key="3">
    <source>
        <dbReference type="Proteomes" id="UP000215914"/>
    </source>
</evidence>
<protein>
    <submittedName>
        <fullName evidence="2">Uncharacterized protein</fullName>
    </submittedName>
</protein>
<dbReference type="Gramene" id="mRNA:HanXRQr2_Chr09g0375801">
    <property type="protein sequence ID" value="CDS:HanXRQr2_Chr09g0375801.1"/>
    <property type="gene ID" value="HanXRQr2_Chr09g0375801"/>
</dbReference>
<evidence type="ECO:0000313" key="1">
    <source>
        <dbReference type="EMBL" id="KAF5789829.1"/>
    </source>
</evidence>
<dbReference type="EMBL" id="MNCJ02000324">
    <property type="protein sequence ID" value="KAF5789829.1"/>
    <property type="molecule type" value="Genomic_DNA"/>
</dbReference>
<evidence type="ECO:0000313" key="2">
    <source>
        <dbReference type="EMBL" id="OTG14414.1"/>
    </source>
</evidence>
<dbReference type="EMBL" id="CM007898">
    <property type="protein sequence ID" value="OTG14414.1"/>
    <property type="molecule type" value="Genomic_DNA"/>
</dbReference>
<dbReference type="Proteomes" id="UP000215914">
    <property type="component" value="Chromosome 9"/>
</dbReference>